<dbReference type="GO" id="GO:0005524">
    <property type="term" value="F:ATP binding"/>
    <property type="evidence" value="ECO:0007669"/>
    <property type="project" value="UniProtKB-KW"/>
</dbReference>
<dbReference type="Pfam" id="PF00069">
    <property type="entry name" value="Pkinase"/>
    <property type="match status" value="1"/>
</dbReference>
<dbReference type="InterPro" id="IPR011047">
    <property type="entry name" value="Quinoprotein_ADH-like_sf"/>
</dbReference>
<evidence type="ECO:0000256" key="8">
    <source>
        <dbReference type="SAM" id="Phobius"/>
    </source>
</evidence>
<dbReference type="SUPFAM" id="SSF56112">
    <property type="entry name" value="Protein kinase-like (PK-like)"/>
    <property type="match status" value="1"/>
</dbReference>
<keyword evidence="5" id="KW-0418">Kinase</keyword>
<evidence type="ECO:0000256" key="2">
    <source>
        <dbReference type="ARBA" id="ARBA00022527"/>
    </source>
</evidence>
<dbReference type="PROSITE" id="PS50011">
    <property type="entry name" value="PROTEIN_KINASE_DOM"/>
    <property type="match status" value="1"/>
</dbReference>
<evidence type="ECO:0000256" key="4">
    <source>
        <dbReference type="ARBA" id="ARBA00022741"/>
    </source>
</evidence>
<dbReference type="InterPro" id="IPR000719">
    <property type="entry name" value="Prot_kinase_dom"/>
</dbReference>
<dbReference type="SMART" id="SM00220">
    <property type="entry name" value="S_TKc"/>
    <property type="match status" value="1"/>
</dbReference>
<feature type="transmembrane region" description="Helical" evidence="8">
    <location>
        <begin position="511"/>
        <end position="535"/>
    </location>
</feature>
<dbReference type="InterPro" id="IPR008271">
    <property type="entry name" value="Ser/Thr_kinase_AS"/>
</dbReference>
<name>A0A6A5C4I6_NAEFO</name>
<feature type="transmembrane region" description="Helical" evidence="8">
    <location>
        <begin position="47"/>
        <end position="65"/>
    </location>
</feature>
<dbReference type="GO" id="GO:1990604">
    <property type="term" value="C:IRE1-TRAF2-ASK1 complex"/>
    <property type="evidence" value="ECO:0007669"/>
    <property type="project" value="TreeGrafter"/>
</dbReference>
<dbReference type="GO" id="GO:0004674">
    <property type="term" value="F:protein serine/threonine kinase activity"/>
    <property type="evidence" value="ECO:0007669"/>
    <property type="project" value="UniProtKB-KW"/>
</dbReference>
<dbReference type="Gene3D" id="2.130.10.10">
    <property type="entry name" value="YVTN repeat-like/Quinoprotein amine dehydrogenase"/>
    <property type="match status" value="1"/>
</dbReference>
<dbReference type="Proteomes" id="UP000444721">
    <property type="component" value="Unassembled WGS sequence"/>
</dbReference>
<dbReference type="PANTHER" id="PTHR13954:SF6">
    <property type="entry name" value="NON-SPECIFIC SERINE_THREONINE PROTEIN KINASE"/>
    <property type="match status" value="1"/>
</dbReference>
<dbReference type="PROSITE" id="PS00108">
    <property type="entry name" value="PROTEIN_KINASE_ST"/>
    <property type="match status" value="1"/>
</dbReference>
<dbReference type="EC" id="2.7.11.1" evidence="1"/>
<evidence type="ECO:0000256" key="5">
    <source>
        <dbReference type="ARBA" id="ARBA00022777"/>
    </source>
</evidence>
<organism evidence="10 11">
    <name type="scientific">Naegleria fowleri</name>
    <name type="common">Brain eating amoeba</name>
    <dbReference type="NCBI Taxonomy" id="5763"/>
    <lineage>
        <taxon>Eukaryota</taxon>
        <taxon>Discoba</taxon>
        <taxon>Heterolobosea</taxon>
        <taxon>Tetramitia</taxon>
        <taxon>Eutetramitia</taxon>
        <taxon>Vahlkampfiidae</taxon>
        <taxon>Naegleria</taxon>
    </lineage>
</organism>
<dbReference type="VEuPathDB" id="AmoebaDB:NF0050060"/>
<feature type="compositionally biased region" description="Basic and acidic residues" evidence="7">
    <location>
        <begin position="548"/>
        <end position="562"/>
    </location>
</feature>
<dbReference type="GO" id="GO:0004521">
    <property type="term" value="F:RNA endonuclease activity"/>
    <property type="evidence" value="ECO:0007669"/>
    <property type="project" value="InterPro"/>
</dbReference>
<evidence type="ECO:0000313" key="10">
    <source>
        <dbReference type="EMBL" id="KAF0982011.1"/>
    </source>
</evidence>
<reference evidence="10 11" key="1">
    <citation type="journal article" date="2019" name="Sci. Rep.">
        <title>Nanopore sequencing improves the draft genome of the human pathogenic amoeba Naegleria fowleri.</title>
        <authorList>
            <person name="Liechti N."/>
            <person name="Schurch N."/>
            <person name="Bruggmann R."/>
            <person name="Wittwer M."/>
        </authorList>
    </citation>
    <scope>NUCLEOTIDE SEQUENCE [LARGE SCALE GENOMIC DNA]</scope>
    <source>
        <strain evidence="10 11">ATCC 30894</strain>
    </source>
</reference>
<dbReference type="AlphaFoldDB" id="A0A6A5C4I6"/>
<dbReference type="PANTHER" id="PTHR13954">
    <property type="entry name" value="IRE1-RELATED"/>
    <property type="match status" value="1"/>
</dbReference>
<feature type="domain" description="Protein kinase" evidence="9">
    <location>
        <begin position="600"/>
        <end position="804"/>
    </location>
</feature>
<dbReference type="OrthoDB" id="63989at2759"/>
<comment type="caution">
    <text evidence="10">The sequence shown here is derived from an EMBL/GenBank/DDBJ whole genome shotgun (WGS) entry which is preliminary data.</text>
</comment>
<dbReference type="InterPro" id="IPR015943">
    <property type="entry name" value="WD40/YVTN_repeat-like_dom_sf"/>
</dbReference>
<feature type="compositionally biased region" description="Low complexity" evidence="7">
    <location>
        <begin position="563"/>
        <end position="580"/>
    </location>
</feature>
<dbReference type="GO" id="GO:0051082">
    <property type="term" value="F:unfolded protein binding"/>
    <property type="evidence" value="ECO:0007669"/>
    <property type="project" value="TreeGrafter"/>
</dbReference>
<dbReference type="GO" id="GO:0036498">
    <property type="term" value="P:IRE1-mediated unfolded protein response"/>
    <property type="evidence" value="ECO:0007669"/>
    <property type="project" value="TreeGrafter"/>
</dbReference>
<keyword evidence="11" id="KW-1185">Reference proteome</keyword>
<proteinExistence type="predicted"/>
<keyword evidence="4" id="KW-0547">Nucleotide-binding</keyword>
<evidence type="ECO:0000256" key="3">
    <source>
        <dbReference type="ARBA" id="ARBA00022679"/>
    </source>
</evidence>
<dbReference type="VEuPathDB" id="AmoebaDB:FDP41_011872"/>
<evidence type="ECO:0000256" key="7">
    <source>
        <dbReference type="SAM" id="MobiDB-lite"/>
    </source>
</evidence>
<protein>
    <recommendedName>
        <fullName evidence="1">non-specific serine/threonine protein kinase</fullName>
        <ecNumber evidence="1">2.7.11.1</ecNumber>
    </recommendedName>
</protein>
<keyword evidence="8" id="KW-1133">Transmembrane helix</keyword>
<dbReference type="SUPFAM" id="SSF50998">
    <property type="entry name" value="Quinoprotein alcohol dehydrogenase-like"/>
    <property type="match status" value="1"/>
</dbReference>
<dbReference type="RefSeq" id="XP_044566724.1">
    <property type="nucleotide sequence ID" value="XM_044702329.1"/>
</dbReference>
<accession>A0A6A5C4I6</accession>
<keyword evidence="6" id="KW-0067">ATP-binding</keyword>
<keyword evidence="8" id="KW-0472">Membrane</keyword>
<dbReference type="InterPro" id="IPR045133">
    <property type="entry name" value="IRE1/2-like"/>
</dbReference>
<evidence type="ECO:0000259" key="9">
    <source>
        <dbReference type="PROSITE" id="PS50011"/>
    </source>
</evidence>
<dbReference type="InterPro" id="IPR011009">
    <property type="entry name" value="Kinase-like_dom_sf"/>
</dbReference>
<evidence type="ECO:0000256" key="1">
    <source>
        <dbReference type="ARBA" id="ARBA00012513"/>
    </source>
</evidence>
<keyword evidence="2" id="KW-0723">Serine/threonine-protein kinase</keyword>
<dbReference type="FunFam" id="3.30.200.20:FF:000077">
    <property type="entry name" value="Putative Serine/threonine-protein kinase/endoribonuclease IRE1"/>
    <property type="match status" value="1"/>
</dbReference>
<keyword evidence="3" id="KW-0808">Transferase</keyword>
<evidence type="ECO:0000313" key="11">
    <source>
        <dbReference type="Proteomes" id="UP000444721"/>
    </source>
</evidence>
<gene>
    <name evidence="10" type="ORF">FDP41_011872</name>
</gene>
<evidence type="ECO:0000256" key="6">
    <source>
        <dbReference type="ARBA" id="ARBA00022840"/>
    </source>
</evidence>
<feature type="region of interest" description="Disordered" evidence="7">
    <location>
        <begin position="544"/>
        <end position="583"/>
    </location>
</feature>
<dbReference type="Gene3D" id="3.30.200.20">
    <property type="entry name" value="Phosphorylase Kinase, domain 1"/>
    <property type="match status" value="1"/>
</dbReference>
<keyword evidence="8" id="KW-0812">Transmembrane</keyword>
<dbReference type="GeneID" id="68119087"/>
<dbReference type="EMBL" id="VFQX01000012">
    <property type="protein sequence ID" value="KAF0982011.1"/>
    <property type="molecule type" value="Genomic_DNA"/>
</dbReference>
<dbReference type="Gene3D" id="1.10.510.10">
    <property type="entry name" value="Transferase(Phosphotransferase) domain 1"/>
    <property type="match status" value="1"/>
</dbReference>
<feature type="compositionally biased region" description="Low complexity" evidence="7">
    <location>
        <begin position="769"/>
        <end position="778"/>
    </location>
</feature>
<feature type="region of interest" description="Disordered" evidence="7">
    <location>
        <begin position="768"/>
        <end position="789"/>
    </location>
</feature>
<dbReference type="VEuPathDB" id="AmoebaDB:NfTy_022330"/>
<sequence length="804" mass="91306">MPPQNLIHHHLTNPFGLSSSIDTSSIRLQRLSGEIPPRLSLNISTRVIILLIFLSILTFLCTYVPTEMSFNDDSTFMFVKGEKTNEQLATNLTTRQITTSRVKKPSKRETSNNLSLVYKNDYLSQHRFTYLVTTLNGHVHAIDQFNLQTLWVADKVGGPLIRTSKQYSEIQVIPSINGNLYLYKQGEGIQRLPMSVNELVNKSPFYGNDGTLYVSSKTSDVFLINIHTGEIVEDSKADYLDIITLVRVNYNVMSLDAHDNSLIKWNFTYSEIYPLYQERVEDKMGALSTVDNHLYLFKRKSSRNIAGTIGQAVSLAFESQPMSVYRQLNVAHRITSSPQSDKYRDEFVFSRIIMPIQELSISILTQQNEQTIHIKHNKLIDSFYALELPKNLPLVIVSDKKSLSLQSNDDVLTLPSIDVQEPPRTTTLNNKLANNDNQLLIDNKVWNTNDIMNDKKNNNSHDQAVENYTLIVENQDDIHPNIVQKDDQYYYILSEDEESGAQFDQNWHEKFTVAFISASLIAVLSLTTIAIVIFIKQREERRKKRKERASEEAKEASEKALDSSDTNENSTGTTSSSSSGAMPVASNINSSEYTIGNITLFYNEILGYGSNGTIVYNGVLKYKINDSYIVRKVAVKRMLKDFVKFAQKEISLLIESDSHTNILRYYAQEEDEQFIYLALELCNGGTLEQYLQQHPDLSYPERQRILKQLVMAIDHIHQLGIVHRDLKPANILLDEEGNVKLSDMGLGKRLEQYQSSFYELSSIINTRHGNSGSSSSEGTGDDGHATGGKKQECCHCWNYWLASP</sequence>